<reference evidence="5" key="3">
    <citation type="submission" date="2023-06" db="EMBL/GenBank/DDBJ databases">
        <title>Pangenomics reveal diversification of enzyme families and niche specialization in globally abundant SAR202 bacteria.</title>
        <authorList>
            <person name="Saw J.H.W."/>
        </authorList>
    </citation>
    <scope>NUCLEOTIDE SEQUENCE [LARGE SCALE GENOMIC DNA]</scope>
    <source>
        <strain evidence="5">JH1073</strain>
    </source>
</reference>
<dbReference type="Pfam" id="PF04909">
    <property type="entry name" value="Amidohydro_2"/>
    <property type="match status" value="1"/>
</dbReference>
<dbReference type="GO" id="GO:0016787">
    <property type="term" value="F:hydrolase activity"/>
    <property type="evidence" value="ECO:0007669"/>
    <property type="project" value="InterPro"/>
</dbReference>
<dbReference type="GO" id="GO:0016831">
    <property type="term" value="F:carboxy-lyase activity"/>
    <property type="evidence" value="ECO:0007669"/>
    <property type="project" value="InterPro"/>
</dbReference>
<evidence type="ECO:0000313" key="6">
    <source>
        <dbReference type="Proteomes" id="UP001321249"/>
    </source>
</evidence>
<dbReference type="Proteomes" id="UP001219901">
    <property type="component" value="Chromosome"/>
</dbReference>
<reference evidence="5 6" key="1">
    <citation type="submission" date="2019-11" db="EMBL/GenBank/DDBJ databases">
        <authorList>
            <person name="Cho J.-C."/>
        </authorList>
    </citation>
    <scope>NUCLEOTIDE SEQUENCE [LARGE SCALE GENOMIC DNA]</scope>
    <source>
        <strain evidence="4 5">JH1073</strain>
        <strain evidence="3 6">JH702</strain>
    </source>
</reference>
<dbReference type="AlphaFoldDB" id="A0AAJ6CRL1"/>
<evidence type="ECO:0000313" key="3">
    <source>
        <dbReference type="EMBL" id="MDG0865935.1"/>
    </source>
</evidence>
<name>A0AAJ6CRL1_9CHLR</name>
<dbReference type="EMBL" id="WMBE01000001">
    <property type="protein sequence ID" value="MDG0865935.1"/>
    <property type="molecule type" value="Genomic_DNA"/>
</dbReference>
<evidence type="ECO:0000313" key="4">
    <source>
        <dbReference type="EMBL" id="WFG39336.1"/>
    </source>
</evidence>
<dbReference type="SUPFAM" id="SSF51556">
    <property type="entry name" value="Metallo-dependent hydrolases"/>
    <property type="match status" value="1"/>
</dbReference>
<evidence type="ECO:0000256" key="1">
    <source>
        <dbReference type="ARBA" id="ARBA00023239"/>
    </source>
</evidence>
<protein>
    <submittedName>
        <fullName evidence="4">Amidohydrolase family protein</fullName>
    </submittedName>
</protein>
<dbReference type="RefSeq" id="WP_342822921.1">
    <property type="nucleotide sequence ID" value="NZ_CP046146.1"/>
</dbReference>
<keyword evidence="5" id="KW-1185">Reference proteome</keyword>
<dbReference type="PANTHER" id="PTHR21240">
    <property type="entry name" value="2-AMINO-3-CARBOXYLMUCONATE-6-SEMIALDEHYDE DECARBOXYLASE"/>
    <property type="match status" value="1"/>
</dbReference>
<gene>
    <name evidence="3" type="ORF">GKO46_02470</name>
    <name evidence="4" type="ORF">GKO48_06790</name>
</gene>
<dbReference type="Gene3D" id="3.20.20.140">
    <property type="entry name" value="Metal-dependent hydrolases"/>
    <property type="match status" value="1"/>
</dbReference>
<dbReference type="InterPro" id="IPR006680">
    <property type="entry name" value="Amidohydro-rel"/>
</dbReference>
<dbReference type="Proteomes" id="UP001321249">
    <property type="component" value="Unassembled WGS sequence"/>
</dbReference>
<evidence type="ECO:0000313" key="5">
    <source>
        <dbReference type="Proteomes" id="UP001219901"/>
    </source>
</evidence>
<dbReference type="EMBL" id="CP046147">
    <property type="protein sequence ID" value="WFG39336.1"/>
    <property type="molecule type" value="Genomic_DNA"/>
</dbReference>
<proteinExistence type="predicted"/>
<organism evidence="4 5">
    <name type="scientific">Candidatus Lucifugimonas marina</name>
    <dbReference type="NCBI Taxonomy" id="3038979"/>
    <lineage>
        <taxon>Bacteria</taxon>
        <taxon>Bacillati</taxon>
        <taxon>Chloroflexota</taxon>
        <taxon>Dehalococcoidia</taxon>
        <taxon>SAR202 cluster</taxon>
        <taxon>Candidatus Lucifugimonadales</taxon>
        <taxon>Candidatus Lucifugimonadaceae</taxon>
        <taxon>Candidatus Lucifugimonas</taxon>
    </lineage>
</organism>
<feature type="domain" description="Amidohydrolase-related" evidence="2">
    <location>
        <begin position="20"/>
        <end position="259"/>
    </location>
</feature>
<dbReference type="PANTHER" id="PTHR21240:SF19">
    <property type="entry name" value="CATALYTIC_ HYDROLASE"/>
    <property type="match status" value="1"/>
</dbReference>
<evidence type="ECO:0000259" key="2">
    <source>
        <dbReference type="Pfam" id="PF04909"/>
    </source>
</evidence>
<accession>A0AAJ6CRL1</accession>
<dbReference type="InterPro" id="IPR032466">
    <property type="entry name" value="Metal_Hydrolase"/>
</dbReference>
<sequence>MIIDTHCHAGNNWFLPIESLEFEMNQAGVDGAVLIQHGGTYNNHYLFEEAAKRGDRFKVVVLVDPEDPDPLGTLEKLAEQGAAGVRIAPDETYSALSDSTEIWRKAGELGLVVSSIGDDKRFSSESFKKIIDDCPDTQIVIEHLAGVGITDLPYTDYESALKCASRPNTTIKVPGLGEITPRPPRLLPEFRFDNVPPLFEMAYEAFGADRMMWGSDYPPSAGREGYGNTLEGVRNHPAFANGDDIDWVLGKTAARVWGF</sequence>
<dbReference type="InterPro" id="IPR032465">
    <property type="entry name" value="ACMSD"/>
</dbReference>
<reference evidence="4" key="2">
    <citation type="journal article" date="2023" name="Nat. Commun.">
        <title>Cultivation of marine bacteria of the SAR202 clade.</title>
        <authorList>
            <person name="Lim Y."/>
            <person name="Seo J.H."/>
            <person name="Giovannoni S.J."/>
            <person name="Kang I."/>
            <person name="Cho J.C."/>
        </authorList>
    </citation>
    <scope>NUCLEOTIDE SEQUENCE</scope>
    <source>
        <strain evidence="4">JH1073</strain>
    </source>
</reference>
<keyword evidence="1" id="KW-0456">Lyase</keyword>